<dbReference type="OrthoDB" id="5752864at2"/>
<keyword evidence="2 3" id="KW-0175">Coiled coil</keyword>
<organism evidence="5 6">
    <name type="scientific">Pseudoalteromonas luteoviolacea</name>
    <dbReference type="NCBI Taxonomy" id="43657"/>
    <lineage>
        <taxon>Bacteria</taxon>
        <taxon>Pseudomonadati</taxon>
        <taxon>Pseudomonadota</taxon>
        <taxon>Gammaproteobacteria</taxon>
        <taxon>Alteromonadales</taxon>
        <taxon>Pseudoalteromonadaceae</taxon>
        <taxon>Pseudoalteromonas</taxon>
    </lineage>
</organism>
<sequence>MIDGTQSQDELITPNKTKGKVKYALIALLMTVMTVVSIPAISQWYAGIKTVSYEQLLTAKVIRQDLIRDVSVSGRLVAANAPQIYSPEPGQVTLLVKPGDSVDKRSLIARIESPELDALIAQQMSLLAQLKLEADRGLLADDEAQLDLERSLDEATVRLNAAKREKLRSQESFEKQVISQLDYARSQDTLLEADLMYQHAQKRVELAKKRLTFEAQTRDFAVKRQTQILDELKRRKRALDVQAPVSGIVGNWLVQQKEEVADAQALMTIVDLSEYEAELNVPEFYADDLGIGLNVELTLAGQRLAGKVSSVSPEINQNQVAVRVKVSSHNGTKLRQNQRINGRIEFEKKPQVLQVKRGPFLNAYGGKKAFIIAENVADLREIKTGASSVEYIELTAGVQEGDEIIISDYEAFSQSQTFNIDK</sequence>
<evidence type="ECO:0000313" key="6">
    <source>
        <dbReference type="Proteomes" id="UP000093366"/>
    </source>
</evidence>
<dbReference type="Proteomes" id="UP000093366">
    <property type="component" value="Unassembled WGS sequence"/>
</dbReference>
<dbReference type="Gene3D" id="2.40.50.100">
    <property type="match status" value="1"/>
</dbReference>
<dbReference type="EMBL" id="MAUJ01000003">
    <property type="protein sequence ID" value="OCQ21375.1"/>
    <property type="molecule type" value="Genomic_DNA"/>
</dbReference>
<gene>
    <name evidence="5" type="ORF">A7985_12200</name>
</gene>
<dbReference type="GO" id="GO:0030313">
    <property type="term" value="C:cell envelope"/>
    <property type="evidence" value="ECO:0007669"/>
    <property type="project" value="UniProtKB-SubCell"/>
</dbReference>
<dbReference type="RefSeq" id="WP_065790741.1">
    <property type="nucleotide sequence ID" value="NZ_MAUJ01000003.1"/>
</dbReference>
<accession>A0A1C0TRA6</accession>
<evidence type="ECO:0000256" key="1">
    <source>
        <dbReference type="ARBA" id="ARBA00004196"/>
    </source>
</evidence>
<evidence type="ECO:0000256" key="4">
    <source>
        <dbReference type="SAM" id="Phobius"/>
    </source>
</evidence>
<dbReference type="PANTHER" id="PTHR32347">
    <property type="entry name" value="EFFLUX SYSTEM COMPONENT YKNX-RELATED"/>
    <property type="match status" value="1"/>
</dbReference>
<evidence type="ECO:0000313" key="5">
    <source>
        <dbReference type="EMBL" id="OCQ21375.1"/>
    </source>
</evidence>
<feature type="transmembrane region" description="Helical" evidence="4">
    <location>
        <begin position="23"/>
        <end position="46"/>
    </location>
</feature>
<dbReference type="Gene3D" id="2.40.420.20">
    <property type="match status" value="1"/>
</dbReference>
<proteinExistence type="predicted"/>
<dbReference type="PANTHER" id="PTHR32347:SF14">
    <property type="entry name" value="EFFLUX SYSTEM COMPONENT YKNX-RELATED"/>
    <property type="match status" value="1"/>
</dbReference>
<keyword evidence="4" id="KW-0472">Membrane</keyword>
<feature type="coiled-coil region" evidence="3">
    <location>
        <begin position="145"/>
        <end position="172"/>
    </location>
</feature>
<dbReference type="InterPro" id="IPR050465">
    <property type="entry name" value="UPF0194_transport"/>
</dbReference>
<protein>
    <submittedName>
        <fullName evidence="5">Efflux transporter periplasmic adaptor subunit</fullName>
    </submittedName>
</protein>
<comment type="caution">
    <text evidence="5">The sequence shown here is derived from an EMBL/GenBank/DDBJ whole genome shotgun (WGS) entry which is preliminary data.</text>
</comment>
<comment type="subcellular location">
    <subcellularLocation>
        <location evidence="1">Cell envelope</location>
    </subcellularLocation>
</comment>
<dbReference type="AlphaFoldDB" id="A0A1C0TRA6"/>
<evidence type="ECO:0000256" key="3">
    <source>
        <dbReference type="SAM" id="Coils"/>
    </source>
</evidence>
<keyword evidence="4" id="KW-0812">Transmembrane</keyword>
<name>A0A1C0TRA6_9GAMM</name>
<evidence type="ECO:0000256" key="2">
    <source>
        <dbReference type="ARBA" id="ARBA00023054"/>
    </source>
</evidence>
<reference evidence="6" key="1">
    <citation type="submission" date="2016-07" db="EMBL/GenBank/DDBJ databases">
        <authorList>
            <person name="Florea S."/>
            <person name="Webb J.S."/>
            <person name="Jaromczyk J."/>
            <person name="Schardl C.L."/>
        </authorList>
    </citation>
    <scope>NUCLEOTIDE SEQUENCE [LARGE SCALE GENOMIC DNA]</scope>
    <source>
        <strain evidence="6">IPB1</strain>
    </source>
</reference>
<keyword evidence="4" id="KW-1133">Transmembrane helix</keyword>